<proteinExistence type="inferred from homology"/>
<dbReference type="EMBL" id="JAGIKX010000008">
    <property type="protein sequence ID" value="MBP2257440.1"/>
    <property type="molecule type" value="Genomic_DNA"/>
</dbReference>
<organism evidence="9 10">
    <name type="scientific">Virgibacillus alimentarius</name>
    <dbReference type="NCBI Taxonomy" id="698769"/>
    <lineage>
        <taxon>Bacteria</taxon>
        <taxon>Bacillati</taxon>
        <taxon>Bacillota</taxon>
        <taxon>Bacilli</taxon>
        <taxon>Bacillales</taxon>
        <taxon>Bacillaceae</taxon>
        <taxon>Virgibacillus</taxon>
    </lineage>
</organism>
<dbReference type="RefSeq" id="WP_226370975.1">
    <property type="nucleotide sequence ID" value="NZ_JAGIKX010000008.1"/>
</dbReference>
<comment type="caution">
    <text evidence="9">The sequence shown here is derived from an EMBL/GenBank/DDBJ whole genome shotgun (WGS) entry which is preliminary data.</text>
</comment>
<dbReference type="NCBIfam" id="NF010066">
    <property type="entry name" value="PRK13546.1"/>
    <property type="match status" value="1"/>
</dbReference>
<dbReference type="InterPro" id="IPR015860">
    <property type="entry name" value="ABC_transpr_TagH-like"/>
</dbReference>
<reference evidence="9 10" key="1">
    <citation type="submission" date="2021-03" db="EMBL/GenBank/DDBJ databases">
        <title>Genomic Encyclopedia of Type Strains, Phase IV (KMG-IV): sequencing the most valuable type-strain genomes for metagenomic binning, comparative biology and taxonomic classification.</title>
        <authorList>
            <person name="Goeker M."/>
        </authorList>
    </citation>
    <scope>NUCLEOTIDE SEQUENCE [LARGE SCALE GENOMIC DNA]</scope>
    <source>
        <strain evidence="9 10">DSM 25790</strain>
    </source>
</reference>
<evidence type="ECO:0000256" key="6">
    <source>
        <dbReference type="SAM" id="MobiDB-lite"/>
    </source>
</evidence>
<evidence type="ECO:0000256" key="4">
    <source>
        <dbReference type="ARBA" id="ARBA00022840"/>
    </source>
</evidence>
<protein>
    <submittedName>
        <fullName evidence="9">Teichoic acid transport system ATP-binding protein</fullName>
    </submittedName>
</protein>
<evidence type="ECO:0000259" key="8">
    <source>
        <dbReference type="PROSITE" id="PS50893"/>
    </source>
</evidence>
<keyword evidence="7" id="KW-1133">Transmembrane helix</keyword>
<keyword evidence="5" id="KW-1278">Translocase</keyword>
<comment type="similarity">
    <text evidence="1">Belongs to the ABC transporter superfamily.</text>
</comment>
<dbReference type="InterPro" id="IPR003593">
    <property type="entry name" value="AAA+_ATPase"/>
</dbReference>
<dbReference type="SMART" id="SM00382">
    <property type="entry name" value="AAA"/>
    <property type="match status" value="1"/>
</dbReference>
<sequence length="537" mass="60533">MNHSVVFHNVTKKYKMYKDSSDRLKGVFAPNRYGEDFYAVKHISFTADPGDVIGVVGVNGAGKSTLSNLISGVAPPTTGEITVNGQVSIIAIASGLDKELTGRDNIEYKCLMLGFTKKEIEALMPQVIEFADIGNFIDQPVKNYSSGMKSRLGFAISVNIDPDVLVIDEALSVGDQTFKQKCYDKMNEFKEKGKTIFFVSHSLQQVRKFCNKVLWLEAGEVRAYGKRIEVLPQYRKFLKQFKALSDEEKRNFRQRVMEKRSKLEQEENKDEKDAIRDPVLLLPRNKASRADNYKRKFSFLSSNVFITLLLLLFVAVGTAIYLAKPWEGFFQEEAAQSEAVIEEEPEPEPVQKETAAPEAEEEREENEQEIQYVTVSSAHIRTEPDLDSEASAFANFGEIYQIENKEEDEGEAIHWLKIAGVHADKEGWISSDLLEEISGESDDAAIAGQMQATIGSHPVLEEISEGNEPEEVFSGSDEDKQEISIPVHHTVLKEDVTEQLGEPHLEDKNNLLYHGSVYDFLFSLRNDQVEDLVIVKR</sequence>
<dbReference type="PANTHER" id="PTHR46743:SF2">
    <property type="entry name" value="TEICHOIC ACIDS EXPORT ATP-BINDING PROTEIN TAGH"/>
    <property type="match status" value="1"/>
</dbReference>
<dbReference type="PANTHER" id="PTHR46743">
    <property type="entry name" value="TEICHOIC ACIDS EXPORT ATP-BINDING PROTEIN TAGH"/>
    <property type="match status" value="1"/>
</dbReference>
<dbReference type="GO" id="GO:0005524">
    <property type="term" value="F:ATP binding"/>
    <property type="evidence" value="ECO:0007669"/>
    <property type="project" value="UniProtKB-KW"/>
</dbReference>
<dbReference type="InterPro" id="IPR050683">
    <property type="entry name" value="Bact_Polysacc_Export_ATP-bd"/>
</dbReference>
<dbReference type="PROSITE" id="PS00211">
    <property type="entry name" value="ABC_TRANSPORTER_1"/>
    <property type="match status" value="1"/>
</dbReference>
<evidence type="ECO:0000256" key="7">
    <source>
        <dbReference type="SAM" id="Phobius"/>
    </source>
</evidence>
<evidence type="ECO:0000313" key="10">
    <source>
        <dbReference type="Proteomes" id="UP001519294"/>
    </source>
</evidence>
<gene>
    <name evidence="9" type="ORF">J2Z81_001388</name>
</gene>
<evidence type="ECO:0000256" key="5">
    <source>
        <dbReference type="ARBA" id="ARBA00022967"/>
    </source>
</evidence>
<keyword evidence="7" id="KW-0812">Transmembrane</keyword>
<feature type="domain" description="ABC transporter" evidence="8">
    <location>
        <begin position="22"/>
        <end position="243"/>
    </location>
</feature>
<dbReference type="Proteomes" id="UP001519294">
    <property type="component" value="Unassembled WGS sequence"/>
</dbReference>
<dbReference type="Gene3D" id="2.30.30.40">
    <property type="entry name" value="SH3 Domains"/>
    <property type="match status" value="1"/>
</dbReference>
<evidence type="ECO:0000256" key="1">
    <source>
        <dbReference type="ARBA" id="ARBA00005417"/>
    </source>
</evidence>
<feature type="transmembrane region" description="Helical" evidence="7">
    <location>
        <begin position="304"/>
        <end position="323"/>
    </location>
</feature>
<dbReference type="InterPro" id="IPR003439">
    <property type="entry name" value="ABC_transporter-like_ATP-bd"/>
</dbReference>
<evidence type="ECO:0000256" key="3">
    <source>
        <dbReference type="ARBA" id="ARBA00022741"/>
    </source>
</evidence>
<evidence type="ECO:0000313" key="9">
    <source>
        <dbReference type="EMBL" id="MBP2257440.1"/>
    </source>
</evidence>
<accession>A0ABS4S7J1</accession>
<feature type="region of interest" description="Disordered" evidence="6">
    <location>
        <begin position="335"/>
        <end position="369"/>
    </location>
</feature>
<keyword evidence="2" id="KW-0813">Transport</keyword>
<dbReference type="InterPro" id="IPR027417">
    <property type="entry name" value="P-loop_NTPase"/>
</dbReference>
<dbReference type="CDD" id="cd03220">
    <property type="entry name" value="ABC_KpsT_Wzt"/>
    <property type="match status" value="1"/>
</dbReference>
<keyword evidence="10" id="KW-1185">Reference proteome</keyword>
<dbReference type="Pfam" id="PF00005">
    <property type="entry name" value="ABC_tran"/>
    <property type="match status" value="1"/>
</dbReference>
<evidence type="ECO:0000256" key="2">
    <source>
        <dbReference type="ARBA" id="ARBA00022448"/>
    </source>
</evidence>
<dbReference type="PROSITE" id="PS50893">
    <property type="entry name" value="ABC_TRANSPORTER_2"/>
    <property type="match status" value="1"/>
</dbReference>
<feature type="compositionally biased region" description="Acidic residues" evidence="6">
    <location>
        <begin position="358"/>
        <end position="368"/>
    </location>
</feature>
<dbReference type="SUPFAM" id="SSF52540">
    <property type="entry name" value="P-loop containing nucleoside triphosphate hydrolases"/>
    <property type="match status" value="1"/>
</dbReference>
<keyword evidence="3" id="KW-0547">Nucleotide-binding</keyword>
<dbReference type="Gene3D" id="3.40.50.300">
    <property type="entry name" value="P-loop containing nucleotide triphosphate hydrolases"/>
    <property type="match status" value="1"/>
</dbReference>
<dbReference type="InterPro" id="IPR017871">
    <property type="entry name" value="ABC_transporter-like_CS"/>
</dbReference>
<keyword evidence="7" id="KW-0472">Membrane</keyword>
<keyword evidence="4 9" id="KW-0067">ATP-binding</keyword>
<name>A0ABS4S7J1_9BACI</name>